<comment type="caution">
    <text evidence="1">The sequence shown here is derived from an EMBL/GenBank/DDBJ whole genome shotgun (WGS) entry which is preliminary data.</text>
</comment>
<reference evidence="1" key="1">
    <citation type="journal article" date="2020" name="Stud. Mycol.">
        <title>101 Dothideomycetes genomes: a test case for predicting lifestyles and emergence of pathogens.</title>
        <authorList>
            <person name="Haridas S."/>
            <person name="Albert R."/>
            <person name="Binder M."/>
            <person name="Bloem J."/>
            <person name="Labutti K."/>
            <person name="Salamov A."/>
            <person name="Andreopoulos B."/>
            <person name="Baker S."/>
            <person name="Barry K."/>
            <person name="Bills G."/>
            <person name="Bluhm B."/>
            <person name="Cannon C."/>
            <person name="Castanera R."/>
            <person name="Culley D."/>
            <person name="Daum C."/>
            <person name="Ezra D."/>
            <person name="Gonzalez J."/>
            <person name="Henrissat B."/>
            <person name="Kuo A."/>
            <person name="Liang C."/>
            <person name="Lipzen A."/>
            <person name="Lutzoni F."/>
            <person name="Magnuson J."/>
            <person name="Mondo S."/>
            <person name="Nolan M."/>
            <person name="Ohm R."/>
            <person name="Pangilinan J."/>
            <person name="Park H.-J."/>
            <person name="Ramirez L."/>
            <person name="Alfaro M."/>
            <person name="Sun H."/>
            <person name="Tritt A."/>
            <person name="Yoshinaga Y."/>
            <person name="Zwiers L.-H."/>
            <person name="Turgeon B."/>
            <person name="Goodwin S."/>
            <person name="Spatafora J."/>
            <person name="Crous P."/>
            <person name="Grigoriev I."/>
        </authorList>
    </citation>
    <scope>NUCLEOTIDE SEQUENCE</scope>
    <source>
        <strain evidence="1">ATCC 200398</strain>
    </source>
</reference>
<gene>
    <name evidence="1" type="ORF">BDR25DRAFT_350082</name>
</gene>
<sequence length="209" mass="23435">MNWEPTRMAILVLKEIFGRGPPPGDTCDELSVPICSRDFSTASTACPWTFSSSRIDMTLIQKAPKIAQICKGPDNPKKPIFMQVMACIQDISRWLSSLISAGFLKARQWSHNLRLIHVTCICGEAQYCAGLNPARGNMEKLNGYEWKSDSEDGDDSLASQKAIRIWGPGKILVSNFIVNITDQPHLRPQPFLFPIRAEEVQPMSILRFL</sequence>
<name>A0ACB6R944_9PLEO</name>
<keyword evidence="2" id="KW-1185">Reference proteome</keyword>
<proteinExistence type="predicted"/>
<evidence type="ECO:0000313" key="1">
    <source>
        <dbReference type="EMBL" id="KAF2475798.1"/>
    </source>
</evidence>
<protein>
    <submittedName>
        <fullName evidence="1">Uncharacterized protein</fullName>
    </submittedName>
</protein>
<dbReference type="Proteomes" id="UP000799755">
    <property type="component" value="Unassembled WGS sequence"/>
</dbReference>
<dbReference type="EMBL" id="MU003495">
    <property type="protein sequence ID" value="KAF2475798.1"/>
    <property type="molecule type" value="Genomic_DNA"/>
</dbReference>
<organism evidence="1 2">
    <name type="scientific">Lindgomyces ingoldianus</name>
    <dbReference type="NCBI Taxonomy" id="673940"/>
    <lineage>
        <taxon>Eukaryota</taxon>
        <taxon>Fungi</taxon>
        <taxon>Dikarya</taxon>
        <taxon>Ascomycota</taxon>
        <taxon>Pezizomycotina</taxon>
        <taxon>Dothideomycetes</taxon>
        <taxon>Pleosporomycetidae</taxon>
        <taxon>Pleosporales</taxon>
        <taxon>Lindgomycetaceae</taxon>
        <taxon>Lindgomyces</taxon>
    </lineage>
</organism>
<accession>A0ACB6R944</accession>
<evidence type="ECO:0000313" key="2">
    <source>
        <dbReference type="Proteomes" id="UP000799755"/>
    </source>
</evidence>